<keyword evidence="1" id="KW-0547">Nucleotide-binding</keyword>
<comment type="miscellaneous">
    <text evidence="1">Reaction mechanism of ThiL seems to utilize a direct, inline transfer of the gamma-phosphate of ATP to TMP rather than a phosphorylated enzyme intermediate.</text>
</comment>
<comment type="function">
    <text evidence="1">Catalyzes the ATP-dependent phosphorylation of thiamine-monophosphate (TMP) to form thiamine-pyrophosphate (TPP), the active form of vitamin B1.</text>
</comment>
<feature type="binding site" evidence="1">
    <location>
        <position position="56"/>
    </location>
    <ligand>
        <name>Mg(2+)</name>
        <dbReference type="ChEBI" id="CHEBI:18420"/>
        <label>1</label>
    </ligand>
</feature>
<gene>
    <name evidence="1" type="primary">thiL</name>
    <name evidence="3" type="ORF">SAMN05216418_1166</name>
</gene>
<feature type="binding site" evidence="1">
    <location>
        <position position="54"/>
    </location>
    <ligand>
        <name>Mg(2+)</name>
        <dbReference type="ChEBI" id="CHEBI:18420"/>
        <label>4</label>
    </ligand>
</feature>
<dbReference type="NCBIfam" id="TIGR01379">
    <property type="entry name" value="thiL"/>
    <property type="match status" value="1"/>
</dbReference>
<comment type="similarity">
    <text evidence="1">Belongs to the thiamine-monophosphate kinase family.</text>
</comment>
<organism evidence="3 4">
    <name type="scientific">Microbacterium enclense</name>
    <dbReference type="NCBI Taxonomy" id="993073"/>
    <lineage>
        <taxon>Bacteria</taxon>
        <taxon>Bacillati</taxon>
        <taxon>Actinomycetota</taxon>
        <taxon>Actinomycetes</taxon>
        <taxon>Micrococcales</taxon>
        <taxon>Microbacteriaceae</taxon>
        <taxon>Microbacterium</taxon>
    </lineage>
</organism>
<keyword evidence="1" id="KW-0808">Transferase</keyword>
<dbReference type="EC" id="2.7.4.16" evidence="1"/>
<dbReference type="GO" id="GO:0000287">
    <property type="term" value="F:magnesium ion binding"/>
    <property type="evidence" value="ECO:0007669"/>
    <property type="project" value="UniProtKB-UniRule"/>
</dbReference>
<feature type="binding site" evidence="1">
    <location>
        <position position="85"/>
    </location>
    <ligand>
        <name>Mg(2+)</name>
        <dbReference type="ChEBI" id="CHEBI:18420"/>
        <label>2</label>
    </ligand>
</feature>
<accession>A0A1G6HHA4</accession>
<keyword evidence="1" id="KW-0784">Thiamine biosynthesis</keyword>
<feature type="binding site" evidence="1">
    <location>
        <position position="55"/>
    </location>
    <ligand>
        <name>Mg(2+)</name>
        <dbReference type="ChEBI" id="CHEBI:18420"/>
        <label>1</label>
    </ligand>
</feature>
<comment type="caution">
    <text evidence="1">Lacks conserved residue(s) required for the propagation of feature annotation.</text>
</comment>
<proteinExistence type="inferred from homology"/>
<dbReference type="SUPFAM" id="SSF55326">
    <property type="entry name" value="PurM N-terminal domain-like"/>
    <property type="match status" value="1"/>
</dbReference>
<feature type="binding site" evidence="1">
    <location>
        <position position="280"/>
    </location>
    <ligand>
        <name>substrate</name>
    </ligand>
</feature>
<feature type="binding site" evidence="1">
    <location>
        <position position="160"/>
    </location>
    <ligand>
        <name>ATP</name>
        <dbReference type="ChEBI" id="CHEBI:30616"/>
    </ligand>
</feature>
<feature type="binding site" evidence="1">
    <location>
        <position position="244"/>
    </location>
    <ligand>
        <name>Mg(2+)</name>
        <dbReference type="ChEBI" id="CHEBI:18420"/>
        <label>5</label>
    </ligand>
</feature>
<keyword evidence="1" id="KW-0460">Magnesium</keyword>
<feature type="binding site" evidence="1">
    <location>
        <position position="241"/>
    </location>
    <ligand>
        <name>Mg(2+)</name>
        <dbReference type="ChEBI" id="CHEBI:18420"/>
        <label>3</label>
    </ligand>
</feature>
<dbReference type="UniPathway" id="UPA00060">
    <property type="reaction ID" value="UER00142"/>
</dbReference>
<feature type="domain" description="PurM-like N-terminal" evidence="2">
    <location>
        <begin position="38"/>
        <end position="151"/>
    </location>
</feature>
<dbReference type="PANTHER" id="PTHR30270:SF0">
    <property type="entry name" value="THIAMINE-MONOPHOSPHATE KINASE"/>
    <property type="match status" value="1"/>
</dbReference>
<feature type="binding site" evidence="1">
    <location>
        <position position="85"/>
    </location>
    <ligand>
        <name>Mg(2+)</name>
        <dbReference type="ChEBI" id="CHEBI:18420"/>
        <label>3</label>
    </ligand>
</feature>
<dbReference type="STRING" id="993073.AS029_04585"/>
<feature type="binding site" evidence="1">
    <location>
        <position position="63"/>
    </location>
    <ligand>
        <name>substrate</name>
    </ligand>
</feature>
<dbReference type="PIRSF" id="PIRSF005303">
    <property type="entry name" value="Thiam_monoph_kin"/>
    <property type="match status" value="1"/>
</dbReference>
<dbReference type="Pfam" id="PF00586">
    <property type="entry name" value="AIRS"/>
    <property type="match status" value="1"/>
</dbReference>
<sequence length="334" mass="33875">MTDAEPSRETTVGELSEGQILRGILDRLPPSSAPVGPGDDAAVLSVPDGRVVATTDTLVHGPDFRLAWSSPFDLGFKAAAVNLADVAAMGARPIALLVALAMPDATPVSFVRGFADGLAAACAELAPGCAVEGGDLTVSDTLTIAVTALGSLDGRAPVRRSGARVGDGVYVIGELGEAARGLDVLFERFTDADGSPVALTAEARDALDAADAKALSRQLTPRPPLAEALRAAASGATAMMDVSDGLALDATRLADASGVTIALDSATLGDDPARALGGGEDHGFLVAFAPDAEPLGRRIGTVVARGAEALTVDGRAWTGRVGWDPYRDWDAGRG</sequence>
<dbReference type="Gene3D" id="3.90.650.10">
    <property type="entry name" value="PurM-like C-terminal domain"/>
    <property type="match status" value="1"/>
</dbReference>
<comment type="catalytic activity">
    <reaction evidence="1">
        <text>thiamine phosphate + ATP = thiamine diphosphate + ADP</text>
        <dbReference type="Rhea" id="RHEA:15913"/>
        <dbReference type="ChEBI" id="CHEBI:30616"/>
        <dbReference type="ChEBI" id="CHEBI:37575"/>
        <dbReference type="ChEBI" id="CHEBI:58937"/>
        <dbReference type="ChEBI" id="CHEBI:456216"/>
        <dbReference type="EC" id="2.7.4.16"/>
    </reaction>
</comment>
<feature type="binding site" evidence="1">
    <location>
        <position position="85"/>
    </location>
    <ligand>
        <name>Mg(2+)</name>
        <dbReference type="ChEBI" id="CHEBI:18420"/>
        <label>4</label>
    </ligand>
</feature>
<dbReference type="AlphaFoldDB" id="A0A1G6HHA4"/>
<dbReference type="GO" id="GO:0009030">
    <property type="term" value="F:thiamine-phosphate kinase activity"/>
    <property type="evidence" value="ECO:0007669"/>
    <property type="project" value="UniProtKB-UniRule"/>
</dbReference>
<dbReference type="InterPro" id="IPR006283">
    <property type="entry name" value="ThiL-like"/>
</dbReference>
<dbReference type="OrthoDB" id="9802811at2"/>
<dbReference type="Proteomes" id="UP000183203">
    <property type="component" value="Unassembled WGS sequence"/>
</dbReference>
<feature type="binding site" evidence="1">
    <location>
        <position position="56"/>
    </location>
    <ligand>
        <name>Mg(2+)</name>
        <dbReference type="ChEBI" id="CHEBI:18420"/>
        <label>2</label>
    </ligand>
</feature>
<keyword evidence="1" id="KW-0479">Metal-binding</keyword>
<feature type="binding site" evidence="1">
    <location>
        <position position="323"/>
    </location>
    <ligand>
        <name>substrate</name>
    </ligand>
</feature>
<dbReference type="InterPro" id="IPR016188">
    <property type="entry name" value="PurM-like_N"/>
</dbReference>
<feature type="binding site" evidence="1">
    <location>
        <position position="243"/>
    </location>
    <ligand>
        <name>ATP</name>
        <dbReference type="ChEBI" id="CHEBI:30616"/>
    </ligand>
</feature>
<dbReference type="GO" id="GO:0009228">
    <property type="term" value="P:thiamine biosynthetic process"/>
    <property type="evidence" value="ECO:0007669"/>
    <property type="project" value="UniProtKB-KW"/>
</dbReference>
<name>A0A1G6HHA4_9MICO</name>
<dbReference type="GO" id="GO:0005524">
    <property type="term" value="F:ATP binding"/>
    <property type="evidence" value="ECO:0007669"/>
    <property type="project" value="UniProtKB-UniRule"/>
</dbReference>
<dbReference type="RefSeq" id="WP_058231413.1">
    <property type="nucleotide sequence ID" value="NZ_FMYG01000002.1"/>
</dbReference>
<dbReference type="InterPro" id="IPR036676">
    <property type="entry name" value="PurM-like_C_sf"/>
</dbReference>
<evidence type="ECO:0000313" key="4">
    <source>
        <dbReference type="Proteomes" id="UP000183203"/>
    </source>
</evidence>
<dbReference type="Gene3D" id="3.30.1330.10">
    <property type="entry name" value="PurM-like, N-terminal domain"/>
    <property type="match status" value="1"/>
</dbReference>
<dbReference type="EMBL" id="FMYG01000002">
    <property type="protein sequence ID" value="SDB93315.1"/>
    <property type="molecule type" value="Genomic_DNA"/>
</dbReference>
<feature type="binding site" evidence="1">
    <location>
        <begin position="134"/>
        <end position="135"/>
    </location>
    <ligand>
        <name>ATP</name>
        <dbReference type="ChEBI" id="CHEBI:30616"/>
    </ligand>
</feature>
<reference evidence="3 4" key="1">
    <citation type="submission" date="2016-09" db="EMBL/GenBank/DDBJ databases">
        <authorList>
            <person name="Capua I."/>
            <person name="De Benedictis P."/>
            <person name="Joannis T."/>
            <person name="Lombin L.H."/>
            <person name="Cattoli G."/>
        </authorList>
    </citation>
    <scope>NUCLEOTIDE SEQUENCE [LARGE SCALE GENOMIC DNA]</scope>
    <source>
        <strain evidence="3 4">NIO-1002</strain>
    </source>
</reference>
<keyword evidence="1" id="KW-0067">ATP-binding</keyword>
<keyword evidence="1 3" id="KW-0418">Kinase</keyword>
<dbReference type="InterPro" id="IPR036921">
    <property type="entry name" value="PurM-like_N_sf"/>
</dbReference>
<dbReference type="CDD" id="cd02194">
    <property type="entry name" value="ThiL"/>
    <property type="match status" value="1"/>
</dbReference>
<feature type="binding site" evidence="1">
    <location>
        <position position="40"/>
    </location>
    <ligand>
        <name>Mg(2+)</name>
        <dbReference type="ChEBI" id="CHEBI:18420"/>
        <label>3</label>
    </ligand>
</feature>
<evidence type="ECO:0000256" key="1">
    <source>
        <dbReference type="HAMAP-Rule" id="MF_02128"/>
    </source>
</evidence>
<protein>
    <recommendedName>
        <fullName evidence="1">Thiamine-monophosphate kinase</fullName>
        <shortName evidence="1">TMP kinase</shortName>
        <shortName evidence="1">Thiamine-phosphate kinase</shortName>
        <ecNumber evidence="1">2.7.4.16</ecNumber>
    </recommendedName>
</protein>
<evidence type="ECO:0000313" key="3">
    <source>
        <dbReference type="EMBL" id="SDB93315.1"/>
    </source>
</evidence>
<dbReference type="HAMAP" id="MF_02128">
    <property type="entry name" value="TMP_kinase"/>
    <property type="match status" value="1"/>
</dbReference>
<feature type="binding site" evidence="1">
    <location>
        <position position="135"/>
    </location>
    <ligand>
        <name>Mg(2+)</name>
        <dbReference type="ChEBI" id="CHEBI:18420"/>
        <label>1</label>
    </ligand>
</feature>
<comment type="pathway">
    <text evidence="1">Cofactor biosynthesis; thiamine diphosphate biosynthesis; thiamine diphosphate from thiamine phosphate: step 1/1.</text>
</comment>
<evidence type="ECO:0000259" key="2">
    <source>
        <dbReference type="Pfam" id="PF00586"/>
    </source>
</evidence>
<dbReference type="SUPFAM" id="SSF56042">
    <property type="entry name" value="PurM C-terminal domain-like"/>
    <property type="match status" value="1"/>
</dbReference>
<dbReference type="PANTHER" id="PTHR30270">
    <property type="entry name" value="THIAMINE-MONOPHOSPHATE KINASE"/>
    <property type="match status" value="1"/>
</dbReference>
<dbReference type="GO" id="GO:0009229">
    <property type="term" value="P:thiamine diphosphate biosynthetic process"/>
    <property type="evidence" value="ECO:0007669"/>
    <property type="project" value="UniProtKB-UniRule"/>
</dbReference>
<feature type="binding site" evidence="1">
    <location>
        <position position="40"/>
    </location>
    <ligand>
        <name>Mg(2+)</name>
        <dbReference type="ChEBI" id="CHEBI:18420"/>
        <label>4</label>
    </ligand>
</feature>